<dbReference type="SUPFAM" id="SSF52518">
    <property type="entry name" value="Thiamin diphosphate-binding fold (THDP-binding)"/>
    <property type="match status" value="2"/>
</dbReference>
<dbReference type="CDD" id="cd07039">
    <property type="entry name" value="TPP_PYR_POX"/>
    <property type="match status" value="1"/>
</dbReference>
<dbReference type="PANTHER" id="PTHR42981:SF2">
    <property type="entry name" value="PYRUVATE DEHYDROGENASE [UBIQUINONE]"/>
    <property type="match status" value="1"/>
</dbReference>
<reference evidence="8" key="1">
    <citation type="submission" date="2016-06" db="EMBL/GenBank/DDBJ databases">
        <authorList>
            <person name="Varghese N."/>
            <person name="Submissions Spin"/>
        </authorList>
    </citation>
    <scope>NUCLEOTIDE SEQUENCE [LARGE SCALE GENOMIC DNA]</scope>
    <source>
        <strain evidence="8">DSM 43909</strain>
    </source>
</reference>
<dbReference type="InterPro" id="IPR011766">
    <property type="entry name" value="TPP_enzyme_TPP-bd"/>
</dbReference>
<dbReference type="EMBL" id="LT607411">
    <property type="protein sequence ID" value="SCF31096.1"/>
    <property type="molecule type" value="Genomic_DNA"/>
</dbReference>
<evidence type="ECO:0000313" key="8">
    <source>
        <dbReference type="Proteomes" id="UP000198242"/>
    </source>
</evidence>
<dbReference type="InterPro" id="IPR047212">
    <property type="entry name" value="TPP_POXB-like"/>
</dbReference>
<feature type="domain" description="Thiamine pyrophosphate enzyme TPP-binding" evidence="5">
    <location>
        <begin position="391"/>
        <end position="538"/>
    </location>
</feature>
<dbReference type="InterPro" id="IPR012001">
    <property type="entry name" value="Thiamin_PyroP_enz_TPP-bd_dom"/>
</dbReference>
<dbReference type="Gene3D" id="3.40.50.970">
    <property type="match status" value="2"/>
</dbReference>
<proteinExistence type="inferred from homology"/>
<keyword evidence="7" id="KW-0670">Pyruvate</keyword>
<dbReference type="SUPFAM" id="SSF52467">
    <property type="entry name" value="DHS-like NAD/FAD-binding domain"/>
    <property type="match status" value="1"/>
</dbReference>
<dbReference type="InterPro" id="IPR000399">
    <property type="entry name" value="TPP-bd_CS"/>
</dbReference>
<evidence type="ECO:0000313" key="7">
    <source>
        <dbReference type="EMBL" id="SCF31096.1"/>
    </source>
</evidence>
<dbReference type="CDD" id="cd02014">
    <property type="entry name" value="TPP_POX"/>
    <property type="match status" value="1"/>
</dbReference>
<organism evidence="7 8">
    <name type="scientific">Micromonospora viridifaciens</name>
    <dbReference type="NCBI Taxonomy" id="1881"/>
    <lineage>
        <taxon>Bacteria</taxon>
        <taxon>Bacillati</taxon>
        <taxon>Actinomycetota</taxon>
        <taxon>Actinomycetes</taxon>
        <taxon>Micromonosporales</taxon>
        <taxon>Micromonosporaceae</taxon>
        <taxon>Micromonospora</taxon>
    </lineage>
</organism>
<dbReference type="Gene3D" id="3.40.50.1220">
    <property type="entry name" value="TPP-binding domain"/>
    <property type="match status" value="1"/>
</dbReference>
<comment type="similarity">
    <text evidence="1 3">Belongs to the TPP enzyme family.</text>
</comment>
<dbReference type="PANTHER" id="PTHR42981">
    <property type="entry name" value="PYRUVATE DEHYDROGENASE [UBIQUINONE]"/>
    <property type="match status" value="1"/>
</dbReference>
<dbReference type="Pfam" id="PF02776">
    <property type="entry name" value="TPP_enzyme_N"/>
    <property type="match status" value="1"/>
</dbReference>
<accession>A0A1C4ZE17</accession>
<keyword evidence="8" id="KW-1185">Reference proteome</keyword>
<feature type="domain" description="Thiamine pyrophosphate enzyme N-terminal TPP-binding" evidence="6">
    <location>
        <begin position="6"/>
        <end position="118"/>
    </location>
</feature>
<sequence>MAEQRTAADTLVDRLVDWGVEAIFGLPGDGINGLMEALRKRRDRIRYVHVRHEEVAAMAAVGYAKFTGRLGVCFATSGPGAVHLLNGLLDAKVEQAPLLAITGMSYHDLIGTSYLQDINTDYLFNDIALYNQRIMGPAHVTNVVDYAVRTALSQRGPAHLAFPIDYQAAPAGSGTRYVRNVPGHTSTTFRAPVRVPCRADLEAAAQALAGRTKVAILAGAGARGAGDELEAVAELLGAPIVKAQLGKDCVPDDSPYTTGPIGLVGSLPSEEALEQCDALLIVGSTMPYIEYYPKPGQAVCVQIDDKPERMGLRHPVDVPLCGDAGATLAALRPLLTRNDDRGFLTRAQEGMARWWELMAERGSRTDVPMKPQVPAWALNDALAPDAIVCGDSGTVTTWAARQIKLRRGQAFSFSGTNCSMAAGLPYAIGAQTAYPGRQVVVFTGDGSLTMQLGDFLTAVQHDLPIKVVVVRNDTLGLIKWEQMVFLGNPEYGVDVAPLDFVKFAEACGAKGVRIDDPRRCGAQLADALATDGPVIVECVVDQHEPPMPARVRKDQVSKLAKALRSGTPNRNRIALDMVKDLLDEASFQASPARAIPDRAGHALSGLAGRLRNRADDEHSE</sequence>
<evidence type="ECO:0000259" key="6">
    <source>
        <dbReference type="Pfam" id="PF02776"/>
    </source>
</evidence>
<dbReference type="GO" id="GO:0000287">
    <property type="term" value="F:magnesium ion binding"/>
    <property type="evidence" value="ECO:0007669"/>
    <property type="project" value="InterPro"/>
</dbReference>
<dbReference type="InterPro" id="IPR029061">
    <property type="entry name" value="THDP-binding"/>
</dbReference>
<dbReference type="RefSeq" id="WP_089008759.1">
    <property type="nucleotide sequence ID" value="NZ_LT607411.1"/>
</dbReference>
<evidence type="ECO:0000256" key="3">
    <source>
        <dbReference type="RuleBase" id="RU362132"/>
    </source>
</evidence>
<dbReference type="GO" id="GO:0030976">
    <property type="term" value="F:thiamine pyrophosphate binding"/>
    <property type="evidence" value="ECO:0007669"/>
    <property type="project" value="InterPro"/>
</dbReference>
<dbReference type="Proteomes" id="UP000198242">
    <property type="component" value="Chromosome I"/>
</dbReference>
<evidence type="ECO:0000259" key="4">
    <source>
        <dbReference type="Pfam" id="PF00205"/>
    </source>
</evidence>
<dbReference type="Pfam" id="PF02775">
    <property type="entry name" value="TPP_enzyme_C"/>
    <property type="match status" value="1"/>
</dbReference>
<dbReference type="InterPro" id="IPR012000">
    <property type="entry name" value="Thiamin_PyroP_enz_cen_dom"/>
</dbReference>
<name>A0A1C4ZE17_MICVI</name>
<keyword evidence="2 3" id="KW-0786">Thiamine pyrophosphate</keyword>
<dbReference type="GO" id="GO:0003824">
    <property type="term" value="F:catalytic activity"/>
    <property type="evidence" value="ECO:0007669"/>
    <property type="project" value="InterPro"/>
</dbReference>
<dbReference type="InterPro" id="IPR047210">
    <property type="entry name" value="TPP_PYR_POXB-like"/>
</dbReference>
<evidence type="ECO:0000256" key="1">
    <source>
        <dbReference type="ARBA" id="ARBA00007812"/>
    </source>
</evidence>
<evidence type="ECO:0000256" key="2">
    <source>
        <dbReference type="ARBA" id="ARBA00023052"/>
    </source>
</evidence>
<evidence type="ECO:0000259" key="5">
    <source>
        <dbReference type="Pfam" id="PF02775"/>
    </source>
</evidence>
<dbReference type="InterPro" id="IPR029035">
    <property type="entry name" value="DHS-like_NAD/FAD-binding_dom"/>
</dbReference>
<feature type="domain" description="Thiamine pyrophosphate enzyme central" evidence="4">
    <location>
        <begin position="201"/>
        <end position="331"/>
    </location>
</feature>
<dbReference type="AlphaFoldDB" id="A0A1C4ZE17"/>
<protein>
    <submittedName>
        <fullName evidence="7">Pyruvate oxidase</fullName>
    </submittedName>
</protein>
<dbReference type="PROSITE" id="PS00187">
    <property type="entry name" value="TPP_ENZYMES"/>
    <property type="match status" value="1"/>
</dbReference>
<dbReference type="Pfam" id="PF00205">
    <property type="entry name" value="TPP_enzyme_M"/>
    <property type="match status" value="1"/>
</dbReference>
<gene>
    <name evidence="7" type="ORF">GA0074695_5443</name>
</gene>
<dbReference type="OrthoDB" id="4959782at2"/>
<dbReference type="InterPro" id="IPR047211">
    <property type="entry name" value="POXB-like"/>
</dbReference>